<feature type="transmembrane region" description="Helical" evidence="1">
    <location>
        <begin position="143"/>
        <end position="165"/>
    </location>
</feature>
<evidence type="ECO:0000313" key="3">
    <source>
        <dbReference type="Proteomes" id="UP000596742"/>
    </source>
</evidence>
<evidence type="ECO:0000313" key="2">
    <source>
        <dbReference type="EMBL" id="VDI19387.1"/>
    </source>
</evidence>
<protein>
    <recommendedName>
        <fullName evidence="4">Ion transport domain-containing protein</fullName>
    </recommendedName>
</protein>
<dbReference type="PANTHER" id="PTHR13800:SF1">
    <property type="entry name" value="TRANSIENT RECEPTOR POTENTIAL CATION CHANNEL TRPM"/>
    <property type="match status" value="1"/>
</dbReference>
<dbReference type="InterPro" id="IPR050927">
    <property type="entry name" value="TRPM"/>
</dbReference>
<keyword evidence="1" id="KW-1133">Transmembrane helix</keyword>
<sequence length="207" mass="24514">FKDTFVFLIILSVIMMSYNVSYHALLYPDSLLTWLEIEKIMQNGFWMLFQELNLDTKDDCTHNETIYNSGEQDRCPTEFGEHISPYLKAIYGLIAVILLLNLLIAIYSDTYQKVNDEFKFHWSQLQANFLEEYMVEPIFPIHLLPIAVPFFLVHFFIWLIGYCCFTKKGRLNKIQHGDTHDSSNSDERDKLKKYPMFVRGKNVNEFR</sequence>
<feature type="non-terminal residue" evidence="2">
    <location>
        <position position="207"/>
    </location>
</feature>
<feature type="transmembrane region" description="Helical" evidence="1">
    <location>
        <begin position="89"/>
        <end position="108"/>
    </location>
</feature>
<dbReference type="Proteomes" id="UP000596742">
    <property type="component" value="Unassembled WGS sequence"/>
</dbReference>
<accession>A0A8B6DGR1</accession>
<dbReference type="AlphaFoldDB" id="A0A8B6DGR1"/>
<dbReference type="GO" id="GO:0005261">
    <property type="term" value="F:monoatomic cation channel activity"/>
    <property type="evidence" value="ECO:0007669"/>
    <property type="project" value="TreeGrafter"/>
</dbReference>
<dbReference type="PANTHER" id="PTHR13800">
    <property type="entry name" value="TRANSIENT RECEPTOR POTENTIAL CATION CHANNEL, SUBFAMILY M, MEMBER 6"/>
    <property type="match status" value="1"/>
</dbReference>
<organism evidence="2 3">
    <name type="scientific">Mytilus galloprovincialis</name>
    <name type="common">Mediterranean mussel</name>
    <dbReference type="NCBI Taxonomy" id="29158"/>
    <lineage>
        <taxon>Eukaryota</taxon>
        <taxon>Metazoa</taxon>
        <taxon>Spiralia</taxon>
        <taxon>Lophotrochozoa</taxon>
        <taxon>Mollusca</taxon>
        <taxon>Bivalvia</taxon>
        <taxon>Autobranchia</taxon>
        <taxon>Pteriomorphia</taxon>
        <taxon>Mytilida</taxon>
        <taxon>Mytiloidea</taxon>
        <taxon>Mytilidae</taxon>
        <taxon>Mytilinae</taxon>
        <taxon>Mytilus</taxon>
    </lineage>
</organism>
<proteinExistence type="predicted"/>
<gene>
    <name evidence="2" type="ORF">MGAL_10B036162</name>
</gene>
<dbReference type="EMBL" id="UYJE01003451">
    <property type="protein sequence ID" value="VDI19387.1"/>
    <property type="molecule type" value="Genomic_DNA"/>
</dbReference>
<evidence type="ECO:0000256" key="1">
    <source>
        <dbReference type="SAM" id="Phobius"/>
    </source>
</evidence>
<dbReference type="OrthoDB" id="9994106at2759"/>
<evidence type="ECO:0008006" key="4">
    <source>
        <dbReference type="Google" id="ProtNLM"/>
    </source>
</evidence>
<dbReference type="GO" id="GO:0005886">
    <property type="term" value="C:plasma membrane"/>
    <property type="evidence" value="ECO:0007669"/>
    <property type="project" value="TreeGrafter"/>
</dbReference>
<feature type="transmembrane region" description="Helical" evidence="1">
    <location>
        <begin position="6"/>
        <end position="27"/>
    </location>
</feature>
<keyword evidence="3" id="KW-1185">Reference proteome</keyword>
<name>A0A8B6DGR1_MYTGA</name>
<reference evidence="2" key="1">
    <citation type="submission" date="2018-11" db="EMBL/GenBank/DDBJ databases">
        <authorList>
            <person name="Alioto T."/>
            <person name="Alioto T."/>
        </authorList>
    </citation>
    <scope>NUCLEOTIDE SEQUENCE</scope>
</reference>
<comment type="caution">
    <text evidence="2">The sequence shown here is derived from an EMBL/GenBank/DDBJ whole genome shotgun (WGS) entry which is preliminary data.</text>
</comment>
<keyword evidence="1" id="KW-0472">Membrane</keyword>
<keyword evidence="1" id="KW-0812">Transmembrane</keyword>
<dbReference type="GO" id="GO:0030001">
    <property type="term" value="P:metal ion transport"/>
    <property type="evidence" value="ECO:0007669"/>
    <property type="project" value="TreeGrafter"/>
</dbReference>